<protein>
    <submittedName>
        <fullName evidence="10">Mucin-2</fullName>
    </submittedName>
</protein>
<feature type="compositionally biased region" description="Low complexity" evidence="6">
    <location>
        <begin position="668"/>
        <end position="677"/>
    </location>
</feature>
<feature type="domain" description="Chitin-binding type-2" evidence="8">
    <location>
        <begin position="46"/>
        <end position="103"/>
    </location>
</feature>
<feature type="compositionally biased region" description="Low complexity" evidence="6">
    <location>
        <begin position="123"/>
        <end position="143"/>
    </location>
</feature>
<feature type="region of interest" description="Disordered" evidence="6">
    <location>
        <begin position="665"/>
        <end position="692"/>
    </location>
</feature>
<feature type="domain" description="Chitin-binding type-2" evidence="8">
    <location>
        <begin position="251"/>
        <end position="307"/>
    </location>
</feature>
<dbReference type="OrthoDB" id="6020543at2759"/>
<proteinExistence type="predicted"/>
<feature type="region of interest" description="Disordered" evidence="6">
    <location>
        <begin position="503"/>
        <end position="526"/>
    </location>
</feature>
<evidence type="ECO:0000256" key="3">
    <source>
        <dbReference type="ARBA" id="ARBA00022737"/>
    </source>
</evidence>
<evidence type="ECO:0000256" key="1">
    <source>
        <dbReference type="ARBA" id="ARBA00022669"/>
    </source>
</evidence>
<sequence length="968" mass="104481">MQGRSFPLSLLLVSAILALQLQAVPIEENELVGRGTCENEERYENQVMCRGQPSGELMPYPGNCNLYLTCDCVYPTVKRCPADLWFNNEMKTCDYPQNTKCIDYDLTTSLPTASTGTPLTVVPSTRPTTQITPTPTKGTTSSSDSEITQTTDYDPPPPPPGIEDSFCANLPDGSVHRYPYNCNAYINCTHGWPVLNYCEPDKVFNQLLLICDTPDTAQCEELPLPSPTTPMTTLTTTEAEECGAAPEGVEEQYCEPLGNGFYEYPYDCSAYITCHNGCTGIQYCIPEKLFNPLLHICDTPNSVVCNPLSYPTSTPSSVSSTHSEPTSAGTGSSTTSTQSTTVGLPSDVDPNICLDKPDNTILPYAGNCAEFILCMNQDVVMQKCSTPLVFNPDLLICDNADDVLCYGDRTTEKPTSPVTTEISTTASTPTTQRTTPNPNEQCVNSVLGDTYPYEADCQKYVLCTGNGTYFLANCIANTWYDPKTGDCGRDVSPTACKDLATDTTTTLPTTSEPTTSPTTVSVPTTAPPTSNGICGDKINGEMINYPKDCSKYIVCVQPIPVAFYCTDGFYFSLELQECTTWDASDCENSGETTATTPSPATTRPPPQFPMCTESDRDTFPYPDNCKWFIRCVNDVPMMHVCNCGEYYDPWTGVCGADVPPDACREDYTSTTESTTPATRPPPQKGPCDDVEDGALVPYPNDCTKYIKCDRPIAVAYECDDGDEFSEQLGKCVEASLANCKFTSTEGSTAASTATYPTPPTAGSTTPKPTETSPIEPPTRSTTEGSTSSEVTTESTTTETPSGGLCAGKLDGTLVPYPYNCSKYIVCADPIPIGYDCYNNLEFSPTELMCMEPEQANCQAITIPTPSTKTTTSIPPESTPESRPSSTESTATTPSTPASTAATIPPDTPNICCGHTLGTRLPYPNNCSRYIVCDYPIPYPVDCAEGTIFDQQALECTAASNESCLFEVN</sequence>
<feature type="chain" id="PRO_5026981109" evidence="7">
    <location>
        <begin position="24"/>
        <end position="968"/>
    </location>
</feature>
<evidence type="ECO:0000259" key="8">
    <source>
        <dbReference type="PROSITE" id="PS50940"/>
    </source>
</evidence>
<keyword evidence="4" id="KW-1015">Disulfide bond</keyword>
<evidence type="ECO:0000256" key="6">
    <source>
        <dbReference type="SAM" id="MobiDB-lite"/>
    </source>
</evidence>
<feature type="domain" description="Chitin-binding type-2" evidence="8">
    <location>
        <begin position="350"/>
        <end position="407"/>
    </location>
</feature>
<dbReference type="InterPro" id="IPR036508">
    <property type="entry name" value="Chitin-bd_dom_sf"/>
</dbReference>
<feature type="region of interest" description="Disordered" evidence="6">
    <location>
        <begin position="748"/>
        <end position="806"/>
    </location>
</feature>
<evidence type="ECO:0000313" key="10">
    <source>
        <dbReference type="RefSeq" id="XP_030372123.1"/>
    </source>
</evidence>
<keyword evidence="2 7" id="KW-0732">Signal</keyword>
<dbReference type="Proteomes" id="UP000504634">
    <property type="component" value="Unplaced"/>
</dbReference>
<feature type="domain" description="Chitin-binding type-2" evidence="8">
    <location>
        <begin position="802"/>
        <end position="859"/>
    </location>
</feature>
<feature type="region of interest" description="Disordered" evidence="6">
    <location>
        <begin position="314"/>
        <end position="343"/>
    </location>
</feature>
<feature type="region of interest" description="Disordered" evidence="6">
    <location>
        <begin position="860"/>
        <end position="900"/>
    </location>
</feature>
<dbReference type="InterPro" id="IPR051940">
    <property type="entry name" value="Chitin_bind-dev_reg"/>
</dbReference>
<dbReference type="GeneID" id="115622349"/>
<dbReference type="Gene3D" id="2.170.140.10">
    <property type="entry name" value="Chitin binding domain"/>
    <property type="match status" value="8"/>
</dbReference>
<feature type="domain" description="Chitin-binding type-2" evidence="8">
    <location>
        <begin position="164"/>
        <end position="221"/>
    </location>
</feature>
<reference evidence="10" key="1">
    <citation type="submission" date="2025-08" db="UniProtKB">
        <authorList>
            <consortium name="RefSeq"/>
        </authorList>
    </citation>
    <scope>IDENTIFICATION</scope>
    <source>
        <strain evidence="10">11010-0011.00</strain>
        <tissue evidence="10">Whole body</tissue>
    </source>
</reference>
<organism evidence="9 10">
    <name type="scientific">Drosophila lebanonensis</name>
    <name type="common">Fruit fly</name>
    <name type="synonym">Scaptodrosophila lebanonensis</name>
    <dbReference type="NCBI Taxonomy" id="7225"/>
    <lineage>
        <taxon>Eukaryota</taxon>
        <taxon>Metazoa</taxon>
        <taxon>Ecdysozoa</taxon>
        <taxon>Arthropoda</taxon>
        <taxon>Hexapoda</taxon>
        <taxon>Insecta</taxon>
        <taxon>Pterygota</taxon>
        <taxon>Neoptera</taxon>
        <taxon>Endopterygota</taxon>
        <taxon>Diptera</taxon>
        <taxon>Brachycera</taxon>
        <taxon>Muscomorpha</taxon>
        <taxon>Ephydroidea</taxon>
        <taxon>Drosophilidae</taxon>
        <taxon>Scaptodrosophila</taxon>
    </lineage>
</organism>
<dbReference type="InterPro" id="IPR002557">
    <property type="entry name" value="Chitin-bd_dom"/>
</dbReference>
<dbReference type="PROSITE" id="PS50940">
    <property type="entry name" value="CHIT_BIND_II"/>
    <property type="match status" value="10"/>
</dbReference>
<gene>
    <name evidence="10" type="primary">LOC115622349</name>
</gene>
<feature type="domain" description="Chitin-binding type-2" evidence="8">
    <location>
        <begin position="439"/>
        <end position="498"/>
    </location>
</feature>
<feature type="domain" description="Chitin-binding type-2" evidence="8">
    <location>
        <begin position="531"/>
        <end position="588"/>
    </location>
</feature>
<feature type="region of interest" description="Disordered" evidence="6">
    <location>
        <begin position="586"/>
        <end position="608"/>
    </location>
</feature>
<feature type="compositionally biased region" description="Low complexity" evidence="6">
    <location>
        <begin position="592"/>
        <end position="601"/>
    </location>
</feature>
<evidence type="ECO:0000256" key="5">
    <source>
        <dbReference type="ARBA" id="ARBA00023180"/>
    </source>
</evidence>
<dbReference type="SMART" id="SM00494">
    <property type="entry name" value="ChtBD2"/>
    <property type="match status" value="10"/>
</dbReference>
<feature type="region of interest" description="Disordered" evidence="6">
    <location>
        <begin position="115"/>
        <end position="160"/>
    </location>
</feature>
<dbReference type="SUPFAM" id="SSF57625">
    <property type="entry name" value="Invertebrate chitin-binding proteins"/>
    <property type="match status" value="10"/>
</dbReference>
<feature type="compositionally biased region" description="Low complexity" evidence="6">
    <location>
        <begin position="417"/>
        <end position="438"/>
    </location>
</feature>
<keyword evidence="1" id="KW-0147">Chitin-binding</keyword>
<feature type="compositionally biased region" description="Low complexity" evidence="6">
    <location>
        <begin position="314"/>
        <end position="341"/>
    </location>
</feature>
<feature type="domain" description="Chitin-binding type-2" evidence="8">
    <location>
        <begin position="684"/>
        <end position="741"/>
    </location>
</feature>
<feature type="domain" description="Chitin-binding type-2" evidence="8">
    <location>
        <begin position="608"/>
        <end position="665"/>
    </location>
</feature>
<dbReference type="Pfam" id="PF01607">
    <property type="entry name" value="CBM_14"/>
    <property type="match status" value="10"/>
</dbReference>
<dbReference type="PANTHER" id="PTHR23301:SF0">
    <property type="entry name" value="CHITIN-BINDING TYPE-2 DOMAIN-CONTAINING PROTEIN-RELATED"/>
    <property type="match status" value="1"/>
</dbReference>
<accession>A0A6J2TAJ1</accession>
<evidence type="ECO:0000256" key="4">
    <source>
        <dbReference type="ARBA" id="ARBA00023157"/>
    </source>
</evidence>
<feature type="compositionally biased region" description="Low complexity" evidence="6">
    <location>
        <begin position="748"/>
        <end position="769"/>
    </location>
</feature>
<dbReference type="GO" id="GO:0005576">
    <property type="term" value="C:extracellular region"/>
    <property type="evidence" value="ECO:0007669"/>
    <property type="project" value="InterPro"/>
</dbReference>
<keyword evidence="5" id="KW-0325">Glycoprotein</keyword>
<feature type="signal peptide" evidence="7">
    <location>
        <begin position="1"/>
        <end position="23"/>
    </location>
</feature>
<evidence type="ECO:0000313" key="9">
    <source>
        <dbReference type="Proteomes" id="UP000504634"/>
    </source>
</evidence>
<dbReference type="AlphaFoldDB" id="A0A6J2TAJ1"/>
<dbReference type="GO" id="GO:0008061">
    <property type="term" value="F:chitin binding"/>
    <property type="evidence" value="ECO:0007669"/>
    <property type="project" value="UniProtKB-KW"/>
</dbReference>
<feature type="domain" description="Chitin-binding type-2" evidence="8">
    <location>
        <begin position="908"/>
        <end position="965"/>
    </location>
</feature>
<keyword evidence="3" id="KW-0677">Repeat</keyword>
<dbReference type="Gene3D" id="3.20.20.80">
    <property type="entry name" value="Glycosidases"/>
    <property type="match status" value="1"/>
</dbReference>
<feature type="region of interest" description="Disordered" evidence="6">
    <location>
        <begin position="415"/>
        <end position="438"/>
    </location>
</feature>
<evidence type="ECO:0000256" key="7">
    <source>
        <dbReference type="SAM" id="SignalP"/>
    </source>
</evidence>
<dbReference type="PANTHER" id="PTHR23301">
    <property type="entry name" value="CHITIN BINDING PERITROPHIN-A"/>
    <property type="match status" value="1"/>
</dbReference>
<feature type="compositionally biased region" description="Low complexity" evidence="6">
    <location>
        <begin position="777"/>
        <end position="803"/>
    </location>
</feature>
<dbReference type="RefSeq" id="XP_030372123.1">
    <property type="nucleotide sequence ID" value="XM_030516263.1"/>
</dbReference>
<evidence type="ECO:0000256" key="2">
    <source>
        <dbReference type="ARBA" id="ARBA00022729"/>
    </source>
</evidence>
<name>A0A6J2TAJ1_DROLE</name>
<keyword evidence="9" id="KW-1185">Reference proteome</keyword>